<sequence>MELKEFDGKKKEELAMIDVAKAILDQVHDLMHFNDLLSEVSEYLDLSDDEIESGMGQFYTDLNIDGRFISLGDNHWGLREWYPVDSIDEELTHDNDLEKVTPKQAEDGFDDLEHVEKEVMDDAEEELDDQAVNEDEENVAPDEITDDGDEDDLDEYSSDIEDLEDDRKASQDNQSIVDDEDVLTDDDE</sequence>
<dbReference type="HOGENOM" id="CLU_116648_1_0_9"/>
<feature type="domain" description="HTH HARE-type" evidence="8">
    <location>
        <begin position="14"/>
        <end position="81"/>
    </location>
</feature>
<dbReference type="HAMAP" id="MF_00357">
    <property type="entry name" value="RNApol_bact_RpoE"/>
    <property type="match status" value="1"/>
</dbReference>
<keyword evidence="5 6" id="KW-0804">Transcription</keyword>
<evidence type="ECO:0000259" key="8">
    <source>
        <dbReference type="PROSITE" id="PS51913"/>
    </source>
</evidence>
<dbReference type="eggNOG" id="COG3343">
    <property type="taxonomic scope" value="Bacteria"/>
</dbReference>
<dbReference type="GO" id="GO:0006355">
    <property type="term" value="P:regulation of DNA-templated transcription"/>
    <property type="evidence" value="ECO:0007669"/>
    <property type="project" value="UniProtKB-UniRule"/>
</dbReference>
<dbReference type="InterPro" id="IPR007759">
    <property type="entry name" value="Asxl_HARE-HTH"/>
</dbReference>
<evidence type="ECO:0000256" key="5">
    <source>
        <dbReference type="ARBA" id="ARBA00023163"/>
    </source>
</evidence>
<evidence type="ECO:0000256" key="3">
    <source>
        <dbReference type="ARBA" id="ARBA00022679"/>
    </source>
</evidence>
<evidence type="ECO:0000313" key="10">
    <source>
        <dbReference type="Proteomes" id="UP000009875"/>
    </source>
</evidence>
<dbReference type="GO" id="GO:0006351">
    <property type="term" value="P:DNA-templated transcription"/>
    <property type="evidence" value="ECO:0007669"/>
    <property type="project" value="InterPro"/>
</dbReference>
<dbReference type="OrthoDB" id="401223at2"/>
<comment type="caution">
    <text evidence="9">The sequence shown here is derived from an EMBL/GenBank/DDBJ whole genome shotgun (WGS) entry which is preliminary data.</text>
</comment>
<dbReference type="RefSeq" id="WP_003777823.1">
    <property type="nucleotide sequence ID" value="NZ_JH992958.1"/>
</dbReference>
<keyword evidence="3 6" id="KW-0808">Transferase</keyword>
<evidence type="ECO:0000256" key="1">
    <source>
        <dbReference type="ARBA" id="ARBA00009828"/>
    </source>
</evidence>
<keyword evidence="10" id="KW-1185">Reference proteome</keyword>
<dbReference type="InterPro" id="IPR038087">
    <property type="entry name" value="RNAP_delta_N_dom_sf"/>
</dbReference>
<keyword evidence="4 6" id="KW-0548">Nucleotidyltransferase</keyword>
<dbReference type="PATRIC" id="fig|883081.3.peg.907"/>
<keyword evidence="2 6" id="KW-0240">DNA-directed RNA polymerase</keyword>
<evidence type="ECO:0000256" key="7">
    <source>
        <dbReference type="SAM" id="MobiDB-lite"/>
    </source>
</evidence>
<gene>
    <name evidence="6" type="primary">rpoE</name>
    <name evidence="9" type="ORF">HMPREF9698_00910</name>
</gene>
<dbReference type="STRING" id="883081.HMPREF9698_00910"/>
<accession>K9EWL0</accession>
<dbReference type="GO" id="GO:0000428">
    <property type="term" value="C:DNA-directed RNA polymerase complex"/>
    <property type="evidence" value="ECO:0007669"/>
    <property type="project" value="UniProtKB-KW"/>
</dbReference>
<dbReference type="PROSITE" id="PS51913">
    <property type="entry name" value="HTH_HARE"/>
    <property type="match status" value="1"/>
</dbReference>
<protein>
    <recommendedName>
        <fullName evidence="6">Probable DNA-directed RNA polymerase subunit delta</fullName>
    </recommendedName>
    <alternativeName>
        <fullName evidence="6">RNAP delta factor</fullName>
    </alternativeName>
</protein>
<feature type="region of interest" description="Disordered" evidence="7">
    <location>
        <begin position="121"/>
        <end position="188"/>
    </location>
</feature>
<evidence type="ECO:0000256" key="4">
    <source>
        <dbReference type="ARBA" id="ARBA00022695"/>
    </source>
</evidence>
<dbReference type="Proteomes" id="UP000009875">
    <property type="component" value="Unassembled WGS sequence"/>
</dbReference>
<evidence type="ECO:0000256" key="2">
    <source>
        <dbReference type="ARBA" id="ARBA00022478"/>
    </source>
</evidence>
<dbReference type="Gene3D" id="1.10.10.1250">
    <property type="entry name" value="RNA polymerase, subunit delta, N-terminal domain"/>
    <property type="match status" value="1"/>
</dbReference>
<feature type="compositionally biased region" description="Acidic residues" evidence="7">
    <location>
        <begin position="121"/>
        <end position="164"/>
    </location>
</feature>
<comment type="similarity">
    <text evidence="1 6">Belongs to the RpoE family.</text>
</comment>
<dbReference type="GO" id="GO:0003899">
    <property type="term" value="F:DNA-directed RNA polymerase activity"/>
    <property type="evidence" value="ECO:0007669"/>
    <property type="project" value="UniProtKB-UniRule"/>
</dbReference>
<comment type="subunit">
    <text evidence="6">RNAP is composed of a core of 2 alpha, a beta and a beta' subunits. The core is associated with a delta subunit and one of several sigma factors.</text>
</comment>
<feature type="compositionally biased region" description="Acidic residues" evidence="7">
    <location>
        <begin position="177"/>
        <end position="188"/>
    </location>
</feature>
<reference evidence="9 10" key="1">
    <citation type="submission" date="2012-09" db="EMBL/GenBank/DDBJ databases">
        <title>The Genome Sequence of Alloiococcus otitis ATCC 51267.</title>
        <authorList>
            <consortium name="The Broad Institute Genome Sequencing Platform"/>
            <person name="Earl A."/>
            <person name="Ward D."/>
            <person name="Feldgarden M."/>
            <person name="Gevers D."/>
            <person name="Huys G."/>
            <person name="Walker B."/>
            <person name="Young S.K."/>
            <person name="Zeng Q."/>
            <person name="Gargeya S."/>
            <person name="Fitzgerald M."/>
            <person name="Haas B."/>
            <person name="Abouelleil A."/>
            <person name="Alvarado L."/>
            <person name="Arachchi H.M."/>
            <person name="Berlin A.M."/>
            <person name="Chapman S.B."/>
            <person name="Goldberg J."/>
            <person name="Griggs A."/>
            <person name="Gujja S."/>
            <person name="Hansen M."/>
            <person name="Howarth C."/>
            <person name="Imamovic A."/>
            <person name="Larimer J."/>
            <person name="McCowen C."/>
            <person name="Montmayeur A."/>
            <person name="Murphy C."/>
            <person name="Neiman D."/>
            <person name="Pearson M."/>
            <person name="Priest M."/>
            <person name="Roberts A."/>
            <person name="Saif S."/>
            <person name="Shea T."/>
            <person name="Sisk P."/>
            <person name="Sykes S."/>
            <person name="Wortman J."/>
            <person name="Nusbaum C."/>
            <person name="Birren B."/>
        </authorList>
    </citation>
    <scope>NUCLEOTIDE SEQUENCE [LARGE SCALE GENOMIC DNA]</scope>
    <source>
        <strain evidence="9 10">ATCC 51267</strain>
    </source>
</reference>
<evidence type="ECO:0000313" key="9">
    <source>
        <dbReference type="EMBL" id="EKU93615.1"/>
    </source>
</evidence>
<evidence type="ECO:0000256" key="6">
    <source>
        <dbReference type="HAMAP-Rule" id="MF_00357"/>
    </source>
</evidence>
<organism evidence="9 10">
    <name type="scientific">Alloiococcus otitis ATCC 51267</name>
    <dbReference type="NCBI Taxonomy" id="883081"/>
    <lineage>
        <taxon>Bacteria</taxon>
        <taxon>Bacillati</taxon>
        <taxon>Bacillota</taxon>
        <taxon>Bacilli</taxon>
        <taxon>Lactobacillales</taxon>
        <taxon>Carnobacteriaceae</taxon>
        <taxon>Alloiococcus</taxon>
    </lineage>
</organism>
<proteinExistence type="inferred from homology"/>
<dbReference type="NCBIfam" id="TIGR04567">
    <property type="entry name" value="RNAP_delt_lowGC"/>
    <property type="match status" value="1"/>
</dbReference>
<comment type="function">
    <text evidence="6">Participates in both the initiation and recycling phases of transcription. In the presence of the delta subunit, RNAP displays an increased specificity of transcription, a decreased affinity for nucleic acids, and an increased efficiency of RNA synthesis because of enhanced recycling.</text>
</comment>
<dbReference type="Pfam" id="PF05066">
    <property type="entry name" value="HARE-HTH"/>
    <property type="match status" value="1"/>
</dbReference>
<dbReference type="EMBL" id="AGXA01000018">
    <property type="protein sequence ID" value="EKU93615.1"/>
    <property type="molecule type" value="Genomic_DNA"/>
</dbReference>
<dbReference type="AlphaFoldDB" id="K9EWL0"/>
<dbReference type="InterPro" id="IPR029757">
    <property type="entry name" value="RpoE"/>
</dbReference>
<name>K9EWL0_9LACT</name>